<reference evidence="11" key="1">
    <citation type="journal article" date="2012" name="Nat. Biotechnol.">
        <title>Reference genome sequence of the model plant Setaria.</title>
        <authorList>
            <person name="Bennetzen J.L."/>
            <person name="Schmutz J."/>
            <person name="Wang H."/>
            <person name="Percifield R."/>
            <person name="Hawkins J."/>
            <person name="Pontaroli A.C."/>
            <person name="Estep M."/>
            <person name="Feng L."/>
            <person name="Vaughn J.N."/>
            <person name="Grimwood J."/>
            <person name="Jenkins J."/>
            <person name="Barry K."/>
            <person name="Lindquist E."/>
            <person name="Hellsten U."/>
            <person name="Deshpande S."/>
            <person name="Wang X."/>
            <person name="Wu X."/>
            <person name="Mitros T."/>
            <person name="Triplett J."/>
            <person name="Yang X."/>
            <person name="Ye C.Y."/>
            <person name="Mauro-Herrera M."/>
            <person name="Wang L."/>
            <person name="Li P."/>
            <person name="Sharma M."/>
            <person name="Sharma R."/>
            <person name="Ronald P.C."/>
            <person name="Panaud O."/>
            <person name="Kellogg E.A."/>
            <person name="Brutnell T.P."/>
            <person name="Doust A.N."/>
            <person name="Tuskan G.A."/>
            <person name="Rokhsar D."/>
            <person name="Devos K.M."/>
        </authorList>
    </citation>
    <scope>NUCLEOTIDE SEQUENCE [LARGE SCALE GENOMIC DNA]</scope>
    <source>
        <strain evidence="11">cv. Yugu1</strain>
    </source>
</reference>
<dbReference type="eggNOG" id="KOG1505">
    <property type="taxonomic scope" value="Eukaryota"/>
</dbReference>
<evidence type="ECO:0000256" key="4">
    <source>
        <dbReference type="ARBA" id="ARBA00008655"/>
    </source>
</evidence>
<keyword evidence="11" id="KW-1185">Reference proteome</keyword>
<organism evidence="10 11">
    <name type="scientific">Setaria italica</name>
    <name type="common">Foxtail millet</name>
    <name type="synonym">Panicum italicum</name>
    <dbReference type="NCBI Taxonomy" id="4555"/>
    <lineage>
        <taxon>Eukaryota</taxon>
        <taxon>Viridiplantae</taxon>
        <taxon>Streptophyta</taxon>
        <taxon>Embryophyta</taxon>
        <taxon>Tracheophyta</taxon>
        <taxon>Spermatophyta</taxon>
        <taxon>Magnoliopsida</taxon>
        <taxon>Liliopsida</taxon>
        <taxon>Poales</taxon>
        <taxon>Poaceae</taxon>
        <taxon>PACMAD clade</taxon>
        <taxon>Panicoideae</taxon>
        <taxon>Panicodae</taxon>
        <taxon>Paniceae</taxon>
        <taxon>Cenchrinae</taxon>
        <taxon>Setaria</taxon>
    </lineage>
</organism>
<feature type="transmembrane region" description="Helical" evidence="8">
    <location>
        <begin position="264"/>
        <end position="284"/>
    </location>
</feature>
<comment type="pathway">
    <text evidence="2">Phospholipid metabolism; CDP-diacylglycerol biosynthesis; CDP-diacylglycerol from sn-glycerol 3-phosphate: step 2/3.</text>
</comment>
<comment type="similarity">
    <text evidence="4">Belongs to the 1-acyl-sn-glycerol-3-phosphate acyltransferase family.</text>
</comment>
<dbReference type="EnsemblPlants" id="KQL16781">
    <property type="protein sequence ID" value="KQL16781"/>
    <property type="gene ID" value="SETIT_025097mg"/>
</dbReference>
<evidence type="ECO:0000256" key="1">
    <source>
        <dbReference type="ARBA" id="ARBA00001141"/>
    </source>
</evidence>
<name>K3ZEU9_SETIT</name>
<dbReference type="Proteomes" id="UP000004995">
    <property type="component" value="Unassembled WGS sequence"/>
</dbReference>
<feature type="transmembrane region" description="Helical" evidence="8">
    <location>
        <begin position="296"/>
        <end position="314"/>
    </location>
</feature>
<dbReference type="GO" id="GO:0012505">
    <property type="term" value="C:endomembrane system"/>
    <property type="evidence" value="ECO:0000318"/>
    <property type="project" value="GO_Central"/>
</dbReference>
<comment type="pathway">
    <text evidence="3">Lipid metabolism.</text>
</comment>
<dbReference type="PANTHER" id="PTHR10983">
    <property type="entry name" value="1-ACYLGLYCEROL-3-PHOSPHATE ACYLTRANSFERASE-RELATED"/>
    <property type="match status" value="1"/>
</dbReference>
<dbReference type="InParanoid" id="K3ZEU9"/>
<dbReference type="PANTHER" id="PTHR10983:SF24">
    <property type="entry name" value="1-ACYLGLYCEROL-3-PHOSPHATE O-ACYLTRANSFERASE 3, ISOFORM E-RELATED"/>
    <property type="match status" value="1"/>
</dbReference>
<keyword evidence="6" id="KW-0808">Transferase</keyword>
<sequence>MEIPALLTVLPIDLLFLLSGLAINAVQAVVFLSIRPLSMSLHRRINGFLAELLWLQPVWLLDWWAGVKVKLHADPETHQLMGKEHALVISNHRGDIDWLIGWILAQRSGCLGSALPTMKKSSKFLPVIGWSMWFSEYIFLEGSWAKDQNTINWGLQRLKNFPRLFWLALSQEYAASQGLPSPRNVLIPRTKIHVHVKRHAMGPMPKSDEDVSRWCKDIFVVKDALLDKHMATGTFGDEIRPLGKSLINTLYPVLAFPAKTANGWSTMVVLSWPCLLLHGAYRFFEWTQLLSTWKGALLPTAVLALVAANMHFFITVSQSARPSSTTAASQRGIR</sequence>
<evidence type="ECO:0000256" key="2">
    <source>
        <dbReference type="ARBA" id="ARBA00004728"/>
    </source>
</evidence>
<evidence type="ECO:0000256" key="7">
    <source>
        <dbReference type="ARBA" id="ARBA00023315"/>
    </source>
</evidence>
<dbReference type="SMART" id="SM00563">
    <property type="entry name" value="PlsC"/>
    <property type="match status" value="1"/>
</dbReference>
<dbReference type="CDD" id="cd07990">
    <property type="entry name" value="LPLAT_LCLAT1-like"/>
    <property type="match status" value="1"/>
</dbReference>
<dbReference type="GO" id="GO:0003841">
    <property type="term" value="F:1-acylglycerol-3-phosphate O-acyltransferase activity"/>
    <property type="evidence" value="ECO:0000318"/>
    <property type="project" value="GO_Central"/>
</dbReference>
<dbReference type="SUPFAM" id="SSF69593">
    <property type="entry name" value="Glycerol-3-phosphate (1)-acyltransferase"/>
    <property type="match status" value="1"/>
</dbReference>
<dbReference type="EMBL" id="AGNK02002058">
    <property type="status" value="NOT_ANNOTATED_CDS"/>
    <property type="molecule type" value="Genomic_DNA"/>
</dbReference>
<accession>K3ZEU9</accession>
<feature type="transmembrane region" description="Helical" evidence="8">
    <location>
        <begin position="14"/>
        <end position="34"/>
    </location>
</feature>
<dbReference type="InterPro" id="IPR032098">
    <property type="entry name" value="Acyltransf_C"/>
</dbReference>
<evidence type="ECO:0000313" key="11">
    <source>
        <dbReference type="Proteomes" id="UP000004995"/>
    </source>
</evidence>
<dbReference type="Pfam" id="PF01553">
    <property type="entry name" value="Acyltransferase"/>
    <property type="match status" value="1"/>
</dbReference>
<reference evidence="10" key="2">
    <citation type="submission" date="2018-08" db="UniProtKB">
        <authorList>
            <consortium name="EnsemblPlants"/>
        </authorList>
    </citation>
    <scope>IDENTIFICATION</scope>
    <source>
        <strain evidence="10">Yugu1</strain>
    </source>
</reference>
<evidence type="ECO:0000256" key="5">
    <source>
        <dbReference type="ARBA" id="ARBA00013211"/>
    </source>
</evidence>
<dbReference type="Gramene" id="KQL16781">
    <property type="protein sequence ID" value="KQL16781"/>
    <property type="gene ID" value="SETIT_025097mg"/>
</dbReference>
<comment type="catalytic activity">
    <reaction evidence="1">
        <text>a 1-acyl-sn-glycero-3-phosphate + an acyl-CoA = a 1,2-diacyl-sn-glycero-3-phosphate + CoA</text>
        <dbReference type="Rhea" id="RHEA:19709"/>
        <dbReference type="ChEBI" id="CHEBI:57287"/>
        <dbReference type="ChEBI" id="CHEBI:57970"/>
        <dbReference type="ChEBI" id="CHEBI:58342"/>
        <dbReference type="ChEBI" id="CHEBI:58608"/>
        <dbReference type="EC" id="2.3.1.51"/>
    </reaction>
</comment>
<dbReference type="HOGENOM" id="CLU_041844_5_0_1"/>
<feature type="domain" description="Phospholipid/glycerol acyltransferase" evidence="9">
    <location>
        <begin position="86"/>
        <end position="194"/>
    </location>
</feature>
<dbReference type="EC" id="2.3.1.51" evidence="5"/>
<keyword evidence="7" id="KW-0012">Acyltransferase</keyword>
<dbReference type="Pfam" id="PF16076">
    <property type="entry name" value="Acyltransf_C"/>
    <property type="match status" value="1"/>
</dbReference>
<evidence type="ECO:0000256" key="3">
    <source>
        <dbReference type="ARBA" id="ARBA00005189"/>
    </source>
</evidence>
<keyword evidence="8" id="KW-0472">Membrane</keyword>
<keyword evidence="8" id="KW-0812">Transmembrane</keyword>
<evidence type="ECO:0000256" key="6">
    <source>
        <dbReference type="ARBA" id="ARBA00022679"/>
    </source>
</evidence>
<dbReference type="STRING" id="4555.K3ZEU9"/>
<evidence type="ECO:0000313" key="10">
    <source>
        <dbReference type="EnsemblPlants" id="KQL16781"/>
    </source>
</evidence>
<dbReference type="OMA" id="DQNTINW"/>
<keyword evidence="8" id="KW-1133">Transmembrane helix</keyword>
<dbReference type="GO" id="GO:0016024">
    <property type="term" value="P:CDP-diacylglycerol biosynthetic process"/>
    <property type="evidence" value="ECO:0007669"/>
    <property type="project" value="UniProtKB-UniPathway"/>
</dbReference>
<evidence type="ECO:0000256" key="8">
    <source>
        <dbReference type="SAM" id="Phobius"/>
    </source>
</evidence>
<dbReference type="UniPathway" id="UPA00557">
    <property type="reaction ID" value="UER00613"/>
</dbReference>
<proteinExistence type="inferred from homology"/>
<evidence type="ECO:0000259" key="9">
    <source>
        <dbReference type="SMART" id="SM00563"/>
    </source>
</evidence>
<dbReference type="InterPro" id="IPR002123">
    <property type="entry name" value="Plipid/glycerol_acylTrfase"/>
</dbReference>
<protein>
    <recommendedName>
        <fullName evidence="5">1-acylglycerol-3-phosphate O-acyltransferase</fullName>
        <ecNumber evidence="5">2.3.1.51</ecNumber>
    </recommendedName>
</protein>
<dbReference type="AlphaFoldDB" id="K3ZEU9"/>